<organism evidence="1 2">
    <name type="scientific">[Myrmecia] bisecta</name>
    <dbReference type="NCBI Taxonomy" id="41462"/>
    <lineage>
        <taxon>Eukaryota</taxon>
        <taxon>Viridiplantae</taxon>
        <taxon>Chlorophyta</taxon>
        <taxon>core chlorophytes</taxon>
        <taxon>Trebouxiophyceae</taxon>
        <taxon>Trebouxiales</taxon>
        <taxon>Trebouxiaceae</taxon>
        <taxon>Myrmecia</taxon>
    </lineage>
</organism>
<comment type="caution">
    <text evidence="1">The sequence shown here is derived from an EMBL/GenBank/DDBJ whole genome shotgun (WGS) entry which is preliminary data.</text>
</comment>
<keyword evidence="2" id="KW-1185">Reference proteome</keyword>
<accession>A0AAW1P8G4</accession>
<evidence type="ECO:0000313" key="2">
    <source>
        <dbReference type="Proteomes" id="UP001489004"/>
    </source>
</evidence>
<proteinExistence type="predicted"/>
<name>A0AAW1P8G4_9CHLO</name>
<evidence type="ECO:0008006" key="3">
    <source>
        <dbReference type="Google" id="ProtNLM"/>
    </source>
</evidence>
<protein>
    <recommendedName>
        <fullName evidence="3">Fe2OG dioxygenase domain-containing protein</fullName>
    </recommendedName>
</protein>
<reference evidence="1 2" key="1">
    <citation type="journal article" date="2024" name="Nat. Commun.">
        <title>Phylogenomics reveals the evolutionary origins of lichenization in chlorophyte algae.</title>
        <authorList>
            <person name="Puginier C."/>
            <person name="Libourel C."/>
            <person name="Otte J."/>
            <person name="Skaloud P."/>
            <person name="Haon M."/>
            <person name="Grisel S."/>
            <person name="Petersen M."/>
            <person name="Berrin J.G."/>
            <person name="Delaux P.M."/>
            <person name="Dal Grande F."/>
            <person name="Keller J."/>
        </authorList>
    </citation>
    <scope>NUCLEOTIDE SEQUENCE [LARGE SCALE GENOMIC DNA]</scope>
    <source>
        <strain evidence="1 2">SAG 2043</strain>
    </source>
</reference>
<sequence>MKKSQAERGGIAQLGKLASGVAATFTCRGSLVPDSLPVKVYYEQECDGSRELRLMELPPRSSDLTDVQALAAACSQATFGKGTVDVLDPSYRKALKLASSKFASNFDLAATNILANIASVMMPDGSGVRALLDKPNIYGPGDYFKVHVDTPRDAGMFGLLVVCLPCEHTGRELLVPHNGTTHEIKEVHSGYRITITYNLHADSSINKGPLTEIDTSAALLHSYLKEALANPGFMAGGGLLGFGWQHAYPHTDKELHKQLVPLLKGADAVIYATARNLGPGADLNAVWDTKDLTVSWSDEEEEARPEPLVGPCEAIHTDGPYSYEDCGGPEYQQMLGSGLRKESEEGLVWCIEPSKYQLGMAGSAYGNEPSIGAFYCAAFIRVSIPAWGSELRG</sequence>
<dbReference type="EMBL" id="JALJOR010000014">
    <property type="protein sequence ID" value="KAK9806260.1"/>
    <property type="molecule type" value="Genomic_DNA"/>
</dbReference>
<dbReference type="AlphaFoldDB" id="A0AAW1P8G4"/>
<dbReference type="PANTHER" id="PTHR33099">
    <property type="entry name" value="FE2OG DIOXYGENASE DOMAIN-CONTAINING PROTEIN"/>
    <property type="match status" value="1"/>
</dbReference>
<dbReference type="PANTHER" id="PTHR33099:SF14">
    <property type="entry name" value="PROLYL 4-HYDROXYLASE ALPHA SUBUNIT FE(2+) 2OG DIOXYGENASE DOMAIN-CONTAINING PROTEIN"/>
    <property type="match status" value="1"/>
</dbReference>
<dbReference type="Proteomes" id="UP001489004">
    <property type="component" value="Unassembled WGS sequence"/>
</dbReference>
<gene>
    <name evidence="1" type="ORF">WJX72_007567</name>
</gene>
<evidence type="ECO:0000313" key="1">
    <source>
        <dbReference type="EMBL" id="KAK9806260.1"/>
    </source>
</evidence>